<dbReference type="Proteomes" id="UP001165960">
    <property type="component" value="Unassembled WGS sequence"/>
</dbReference>
<reference evidence="1" key="1">
    <citation type="submission" date="2022-04" db="EMBL/GenBank/DDBJ databases">
        <title>Genome of the entomopathogenic fungus Entomophthora muscae.</title>
        <authorList>
            <person name="Elya C."/>
            <person name="Lovett B.R."/>
            <person name="Lee E."/>
            <person name="Macias A.M."/>
            <person name="Hajek A.E."/>
            <person name="De Bivort B.L."/>
            <person name="Kasson M.T."/>
            <person name="De Fine Licht H.H."/>
            <person name="Stajich J.E."/>
        </authorList>
    </citation>
    <scope>NUCLEOTIDE SEQUENCE</scope>
    <source>
        <strain evidence="1">Berkeley</strain>
    </source>
</reference>
<protein>
    <submittedName>
        <fullName evidence="1">Uncharacterized protein</fullName>
    </submittedName>
</protein>
<organism evidence="1 2">
    <name type="scientific">Entomophthora muscae</name>
    <dbReference type="NCBI Taxonomy" id="34485"/>
    <lineage>
        <taxon>Eukaryota</taxon>
        <taxon>Fungi</taxon>
        <taxon>Fungi incertae sedis</taxon>
        <taxon>Zoopagomycota</taxon>
        <taxon>Entomophthoromycotina</taxon>
        <taxon>Entomophthoromycetes</taxon>
        <taxon>Entomophthorales</taxon>
        <taxon>Entomophthoraceae</taxon>
        <taxon>Entomophthora</taxon>
    </lineage>
</organism>
<proteinExistence type="predicted"/>
<sequence>MAFVDKVFTDWQRSSSTKQKLALDPGDTLIPHFNVPLSQVINIDTRLCYSYS</sequence>
<comment type="caution">
    <text evidence="1">The sequence shown here is derived from an EMBL/GenBank/DDBJ whole genome shotgun (WGS) entry which is preliminary data.</text>
</comment>
<name>A0ACC2T8M5_9FUNG</name>
<gene>
    <name evidence="1" type="ORF">DSO57_1001267</name>
</gene>
<accession>A0ACC2T8M5</accession>
<dbReference type="EMBL" id="QTSX02003553">
    <property type="protein sequence ID" value="KAJ9071019.1"/>
    <property type="molecule type" value="Genomic_DNA"/>
</dbReference>
<evidence type="ECO:0000313" key="2">
    <source>
        <dbReference type="Proteomes" id="UP001165960"/>
    </source>
</evidence>
<keyword evidence="2" id="KW-1185">Reference proteome</keyword>
<evidence type="ECO:0000313" key="1">
    <source>
        <dbReference type="EMBL" id="KAJ9071019.1"/>
    </source>
</evidence>